<dbReference type="Proteomes" id="UP000275078">
    <property type="component" value="Unassembled WGS sequence"/>
</dbReference>
<evidence type="ECO:0000256" key="1">
    <source>
        <dbReference type="SAM" id="MobiDB-lite"/>
    </source>
</evidence>
<feature type="compositionally biased region" description="Pro residues" evidence="1">
    <location>
        <begin position="158"/>
        <end position="169"/>
    </location>
</feature>
<proteinExistence type="predicted"/>
<organism evidence="2 3">
    <name type="scientific">Ascobolus immersus RN42</name>
    <dbReference type="NCBI Taxonomy" id="1160509"/>
    <lineage>
        <taxon>Eukaryota</taxon>
        <taxon>Fungi</taxon>
        <taxon>Dikarya</taxon>
        <taxon>Ascomycota</taxon>
        <taxon>Pezizomycotina</taxon>
        <taxon>Pezizomycetes</taxon>
        <taxon>Pezizales</taxon>
        <taxon>Ascobolaceae</taxon>
        <taxon>Ascobolus</taxon>
    </lineage>
</organism>
<keyword evidence="3" id="KW-1185">Reference proteome</keyword>
<feature type="region of interest" description="Disordered" evidence="1">
    <location>
        <begin position="130"/>
        <end position="221"/>
    </location>
</feature>
<evidence type="ECO:0000313" key="2">
    <source>
        <dbReference type="EMBL" id="RPA75115.1"/>
    </source>
</evidence>
<sequence>MAICYADDVKVIVRTMRDDILDEYHYDSSKDNTQQFLASMKMECFEHWDILRFQCDERAALNTACHAKAVEVAAAKLVIGQQILKDRKLCDLIGTDRAFHENAVKAFRLSQGMSPEDWLKQRELPVDPEKRTRVFFHDGKRPGLLQRNTKSHSSCQLPSPPPNRPPSPTSSPSLHSSSYSSPPSPSRSSPRVPQTLSNAAANDSTPPALSSTLNPTAEAFMPSNKNVPALVRRKEPLALSTSSSPFDPNHMAPKEAAREGHTCSSPSPSLVPVNSATLAAYPYWTPSVHVPANNAALTACLCWPPILVPVIGQQLGA</sequence>
<dbReference type="AlphaFoldDB" id="A0A3N4HMR7"/>
<gene>
    <name evidence="2" type="ORF">BJ508DRAFT_24255</name>
</gene>
<reference evidence="2 3" key="1">
    <citation type="journal article" date="2018" name="Nat. Ecol. Evol.">
        <title>Pezizomycetes genomes reveal the molecular basis of ectomycorrhizal truffle lifestyle.</title>
        <authorList>
            <person name="Murat C."/>
            <person name="Payen T."/>
            <person name="Noel B."/>
            <person name="Kuo A."/>
            <person name="Morin E."/>
            <person name="Chen J."/>
            <person name="Kohler A."/>
            <person name="Krizsan K."/>
            <person name="Balestrini R."/>
            <person name="Da Silva C."/>
            <person name="Montanini B."/>
            <person name="Hainaut M."/>
            <person name="Levati E."/>
            <person name="Barry K.W."/>
            <person name="Belfiori B."/>
            <person name="Cichocki N."/>
            <person name="Clum A."/>
            <person name="Dockter R.B."/>
            <person name="Fauchery L."/>
            <person name="Guy J."/>
            <person name="Iotti M."/>
            <person name="Le Tacon F."/>
            <person name="Lindquist E.A."/>
            <person name="Lipzen A."/>
            <person name="Malagnac F."/>
            <person name="Mello A."/>
            <person name="Molinier V."/>
            <person name="Miyauchi S."/>
            <person name="Poulain J."/>
            <person name="Riccioni C."/>
            <person name="Rubini A."/>
            <person name="Sitrit Y."/>
            <person name="Splivallo R."/>
            <person name="Traeger S."/>
            <person name="Wang M."/>
            <person name="Zifcakova L."/>
            <person name="Wipf D."/>
            <person name="Zambonelli A."/>
            <person name="Paolocci F."/>
            <person name="Nowrousian M."/>
            <person name="Ottonello S."/>
            <person name="Baldrian P."/>
            <person name="Spatafora J.W."/>
            <person name="Henrissat B."/>
            <person name="Nagy L.G."/>
            <person name="Aury J.M."/>
            <person name="Wincker P."/>
            <person name="Grigoriev I.V."/>
            <person name="Bonfante P."/>
            <person name="Martin F.M."/>
        </authorList>
    </citation>
    <scope>NUCLEOTIDE SEQUENCE [LARGE SCALE GENOMIC DNA]</scope>
    <source>
        <strain evidence="2 3">RN42</strain>
    </source>
</reference>
<name>A0A3N4HMR7_ASCIM</name>
<accession>A0A3N4HMR7</accession>
<feature type="compositionally biased region" description="Polar residues" evidence="1">
    <location>
        <begin position="194"/>
        <end position="215"/>
    </location>
</feature>
<feature type="region of interest" description="Disordered" evidence="1">
    <location>
        <begin position="239"/>
        <end position="268"/>
    </location>
</feature>
<feature type="compositionally biased region" description="Low complexity" evidence="1">
    <location>
        <begin position="170"/>
        <end position="193"/>
    </location>
</feature>
<evidence type="ECO:0000313" key="3">
    <source>
        <dbReference type="Proteomes" id="UP000275078"/>
    </source>
</evidence>
<feature type="compositionally biased region" description="Basic and acidic residues" evidence="1">
    <location>
        <begin position="252"/>
        <end position="261"/>
    </location>
</feature>
<protein>
    <submittedName>
        <fullName evidence="2">Uncharacterized protein</fullName>
    </submittedName>
</protein>
<feature type="compositionally biased region" description="Basic and acidic residues" evidence="1">
    <location>
        <begin position="130"/>
        <end position="141"/>
    </location>
</feature>
<dbReference type="EMBL" id="ML119771">
    <property type="protein sequence ID" value="RPA75115.1"/>
    <property type="molecule type" value="Genomic_DNA"/>
</dbReference>
<feature type="compositionally biased region" description="Polar residues" evidence="1">
    <location>
        <begin position="146"/>
        <end position="157"/>
    </location>
</feature>